<dbReference type="AlphaFoldDB" id="A0A9D2I878"/>
<evidence type="ECO:0000313" key="5">
    <source>
        <dbReference type="EMBL" id="HJA93409.1"/>
    </source>
</evidence>
<keyword evidence="1" id="KW-0805">Transcription regulation</keyword>
<organism evidence="5 6">
    <name type="scientific">Candidatus Eisenbergiella merdipullorum</name>
    <dbReference type="NCBI Taxonomy" id="2838553"/>
    <lineage>
        <taxon>Bacteria</taxon>
        <taxon>Bacillati</taxon>
        <taxon>Bacillota</taxon>
        <taxon>Clostridia</taxon>
        <taxon>Lachnospirales</taxon>
        <taxon>Lachnospiraceae</taxon>
        <taxon>Eisenbergiella</taxon>
    </lineage>
</organism>
<reference evidence="5" key="1">
    <citation type="journal article" date="2021" name="PeerJ">
        <title>Extensive microbial diversity within the chicken gut microbiome revealed by metagenomics and culture.</title>
        <authorList>
            <person name="Gilroy R."/>
            <person name="Ravi A."/>
            <person name="Getino M."/>
            <person name="Pursley I."/>
            <person name="Horton D.L."/>
            <person name="Alikhan N.F."/>
            <person name="Baker D."/>
            <person name="Gharbi K."/>
            <person name="Hall N."/>
            <person name="Watson M."/>
            <person name="Adriaenssens E.M."/>
            <person name="Foster-Nyarko E."/>
            <person name="Jarju S."/>
            <person name="Secka A."/>
            <person name="Antonio M."/>
            <person name="Oren A."/>
            <person name="Chaudhuri R.R."/>
            <person name="La Ragione R."/>
            <person name="Hildebrand F."/>
            <person name="Pallen M.J."/>
        </authorList>
    </citation>
    <scope>NUCLEOTIDE SEQUENCE</scope>
    <source>
        <strain evidence="5">CHK179-7159</strain>
    </source>
</reference>
<reference evidence="5" key="2">
    <citation type="submission" date="2021-04" db="EMBL/GenBank/DDBJ databases">
        <authorList>
            <person name="Gilroy R."/>
        </authorList>
    </citation>
    <scope>NUCLEOTIDE SEQUENCE</scope>
    <source>
        <strain evidence="5">CHK179-7159</strain>
    </source>
</reference>
<dbReference type="InterPro" id="IPR018060">
    <property type="entry name" value="HTH_AraC"/>
</dbReference>
<gene>
    <name evidence="5" type="ORF">H9717_09910</name>
</gene>
<dbReference type="InterPro" id="IPR009057">
    <property type="entry name" value="Homeodomain-like_sf"/>
</dbReference>
<proteinExistence type="predicted"/>
<dbReference type="GO" id="GO:0003700">
    <property type="term" value="F:DNA-binding transcription factor activity"/>
    <property type="evidence" value="ECO:0007669"/>
    <property type="project" value="InterPro"/>
</dbReference>
<accession>A0A9D2I878</accession>
<keyword evidence="3" id="KW-0804">Transcription</keyword>
<dbReference type="Pfam" id="PF12833">
    <property type="entry name" value="HTH_18"/>
    <property type="match status" value="1"/>
</dbReference>
<dbReference type="PRINTS" id="PR00032">
    <property type="entry name" value="HTHARAC"/>
</dbReference>
<dbReference type="GO" id="GO:0043565">
    <property type="term" value="F:sequence-specific DNA binding"/>
    <property type="evidence" value="ECO:0007669"/>
    <property type="project" value="InterPro"/>
</dbReference>
<dbReference type="Pfam" id="PF02311">
    <property type="entry name" value="AraC_binding"/>
    <property type="match status" value="1"/>
</dbReference>
<dbReference type="InterPro" id="IPR003313">
    <property type="entry name" value="AraC-bd"/>
</dbReference>
<dbReference type="PROSITE" id="PS01124">
    <property type="entry name" value="HTH_ARAC_FAMILY_2"/>
    <property type="match status" value="1"/>
</dbReference>
<evidence type="ECO:0000256" key="3">
    <source>
        <dbReference type="ARBA" id="ARBA00023163"/>
    </source>
</evidence>
<evidence type="ECO:0000313" key="6">
    <source>
        <dbReference type="Proteomes" id="UP000886858"/>
    </source>
</evidence>
<protein>
    <submittedName>
        <fullName evidence="5">AraC family transcriptional regulator</fullName>
    </submittedName>
</protein>
<dbReference type="Gene3D" id="1.10.10.60">
    <property type="entry name" value="Homeodomain-like"/>
    <property type="match status" value="2"/>
</dbReference>
<comment type="caution">
    <text evidence="5">The sequence shown here is derived from an EMBL/GenBank/DDBJ whole genome shotgun (WGS) entry which is preliminary data.</text>
</comment>
<dbReference type="SUPFAM" id="SSF46689">
    <property type="entry name" value="Homeodomain-like"/>
    <property type="match status" value="2"/>
</dbReference>
<dbReference type="SUPFAM" id="SSF51215">
    <property type="entry name" value="Regulatory protein AraC"/>
    <property type="match status" value="1"/>
</dbReference>
<dbReference type="PANTHER" id="PTHR43280">
    <property type="entry name" value="ARAC-FAMILY TRANSCRIPTIONAL REGULATOR"/>
    <property type="match status" value="1"/>
</dbReference>
<feature type="domain" description="HTH araC/xylS-type" evidence="4">
    <location>
        <begin position="188"/>
        <end position="286"/>
    </location>
</feature>
<name>A0A9D2I878_9FIRM</name>
<evidence type="ECO:0000256" key="2">
    <source>
        <dbReference type="ARBA" id="ARBA00023125"/>
    </source>
</evidence>
<evidence type="ECO:0000256" key="1">
    <source>
        <dbReference type="ARBA" id="ARBA00023015"/>
    </source>
</evidence>
<dbReference type="InterPro" id="IPR020449">
    <property type="entry name" value="Tscrpt_reg_AraC-type_HTH"/>
</dbReference>
<sequence length="289" mass="33256">MLRLCLEQPLVTSMFGRFRQSHGWEHNGNSNRDHLLVVGLEGDAVFCFGEDTYPIRRGDLLIIPAGTFYTADTRSGFEYDFLHIRPEALRQVTEEEARSALTLPPVPPRNFLLPETRYDCLFLDTLIHLEEAFERVLFELNHCRDYAALASPWDKALLDLCVSQMLVEVSRRCSSQFAPAPAYPELLSRMILWIRQNFTGGITLADTAAHFQLSKAYVARLFRTYLSMTLTEYVNELRLQYASELLRLSTMNVSQIAVSVGFGNVYYFSRLFHRRFGISPTDYRRQGCV</sequence>
<dbReference type="EMBL" id="DWYY01000110">
    <property type="protein sequence ID" value="HJA93409.1"/>
    <property type="molecule type" value="Genomic_DNA"/>
</dbReference>
<dbReference type="Proteomes" id="UP000886858">
    <property type="component" value="Unassembled WGS sequence"/>
</dbReference>
<dbReference type="SMART" id="SM00342">
    <property type="entry name" value="HTH_ARAC"/>
    <property type="match status" value="1"/>
</dbReference>
<keyword evidence="2" id="KW-0238">DNA-binding</keyword>
<evidence type="ECO:0000259" key="4">
    <source>
        <dbReference type="PROSITE" id="PS01124"/>
    </source>
</evidence>
<dbReference type="PANTHER" id="PTHR43280:SF2">
    <property type="entry name" value="HTH-TYPE TRANSCRIPTIONAL REGULATOR EXSA"/>
    <property type="match status" value="1"/>
</dbReference>
<dbReference type="InterPro" id="IPR037923">
    <property type="entry name" value="HTH-like"/>
</dbReference>